<feature type="repeat" description="TPR" evidence="1">
    <location>
        <begin position="261"/>
        <end position="294"/>
    </location>
</feature>
<dbReference type="Gene3D" id="1.25.40.10">
    <property type="entry name" value="Tetratricopeptide repeat domain"/>
    <property type="match status" value="5"/>
</dbReference>
<evidence type="ECO:0000313" key="5">
    <source>
        <dbReference type="Proteomes" id="UP000218765"/>
    </source>
</evidence>
<dbReference type="InterPro" id="IPR056834">
    <property type="entry name" value="ARM_TT21_C"/>
</dbReference>
<evidence type="ECO:0000259" key="3">
    <source>
        <dbReference type="Pfam" id="PF25063"/>
    </source>
</evidence>
<sequence length="586" mass="65302">MQQGQLQEALNAAQQACRKYPNDPDAWLTQAAVHAQRFDYGNIIDCCQRVLKLKPRHAVAAFNLGLASQSLGRLEAARDAYQRALEVDPGYAAARINLAAVFCSLGQPDSGLEAAKAALEAAPDQAAAHLALARAYLLADSPQQAIDCLQSAQDRFGNTHEINCQIAICHKGLGHTDKARELLQEITRTHPGFAQGWAELGHIERQAEHYADAATYYERAVRLQPNFELRFNLAYCLYAAERFGPAHKLYEQLLEQDADNPLLHNNLGRLYERLGQIEPAEQHFRRAVELQPRLATAHCNLGRVLLAKKDLAEARRSYQQAIENDAEYYEGHYGLGQTLCELAEPQAAIQAFRDALKCKPDLSEATYYIASLEGRIGADDDHCDYVAGLFDQYAEKFDQELVDRLQYKTPEYLHEALQEQLLQSPAKLNILDLGCGTGLCAPLFKPAAKRLVGMDLSSKMIDKARERGLYDELAVADLLQYLEECDKHYDLILAADVFVYLGNLEPVFVAARQALQQTGIFAFSTETCPGDGYRIQGSGRHAHSKNYIINLAASTGFELLEMTDRELRLEYGKPVAGTVYILKKII</sequence>
<dbReference type="Pfam" id="PF13371">
    <property type="entry name" value="TPR_9"/>
    <property type="match status" value="1"/>
</dbReference>
<feature type="repeat" description="TPR" evidence="1">
    <location>
        <begin position="329"/>
        <end position="362"/>
    </location>
</feature>
<evidence type="ECO:0000259" key="2">
    <source>
        <dbReference type="Pfam" id="PF13649"/>
    </source>
</evidence>
<dbReference type="Pfam" id="PF13181">
    <property type="entry name" value="TPR_8"/>
    <property type="match status" value="1"/>
</dbReference>
<feature type="domain" description="Tetratricopeptide repeat protein 21A/21B C-terminal ARM" evidence="3">
    <location>
        <begin position="113"/>
        <end position="263"/>
    </location>
</feature>
<dbReference type="GO" id="GO:0032259">
    <property type="term" value="P:methylation"/>
    <property type="evidence" value="ECO:0007669"/>
    <property type="project" value="UniProtKB-KW"/>
</dbReference>
<feature type="domain" description="Methyltransferase" evidence="2">
    <location>
        <begin position="430"/>
        <end position="519"/>
    </location>
</feature>
<dbReference type="CDD" id="cd02440">
    <property type="entry name" value="AdoMet_MTases"/>
    <property type="match status" value="1"/>
</dbReference>
<gene>
    <name evidence="4" type="ORF">FOKN1_0792</name>
</gene>
<dbReference type="KEGG" id="ttc:FOKN1_0792"/>
<keyword evidence="4" id="KW-0489">Methyltransferase</keyword>
<dbReference type="SUPFAM" id="SSF53335">
    <property type="entry name" value="S-adenosyl-L-methionine-dependent methyltransferases"/>
    <property type="match status" value="1"/>
</dbReference>
<dbReference type="AlphaFoldDB" id="A0A1Z4VPN6"/>
<dbReference type="EMBL" id="AP018052">
    <property type="protein sequence ID" value="BAZ93194.1"/>
    <property type="molecule type" value="Genomic_DNA"/>
</dbReference>
<proteinExistence type="predicted"/>
<dbReference type="Pfam" id="PF13432">
    <property type="entry name" value="TPR_16"/>
    <property type="match status" value="1"/>
</dbReference>
<protein>
    <submittedName>
        <fullName evidence="4">Methyltransferase</fullName>
    </submittedName>
</protein>
<dbReference type="PROSITE" id="PS50293">
    <property type="entry name" value="TPR_REGION"/>
    <property type="match status" value="2"/>
</dbReference>
<dbReference type="Proteomes" id="UP000218765">
    <property type="component" value="Chromosome"/>
</dbReference>
<dbReference type="SMART" id="SM00028">
    <property type="entry name" value="TPR"/>
    <property type="match status" value="10"/>
</dbReference>
<keyword evidence="1" id="KW-0802">TPR repeat</keyword>
<dbReference type="InterPro" id="IPR029063">
    <property type="entry name" value="SAM-dependent_MTases_sf"/>
</dbReference>
<accession>A0A1Z4VPN6</accession>
<dbReference type="GO" id="GO:0097363">
    <property type="term" value="F:protein O-acetylglucosaminyltransferase activity"/>
    <property type="evidence" value="ECO:0007669"/>
    <property type="project" value="TreeGrafter"/>
</dbReference>
<dbReference type="InterPro" id="IPR011990">
    <property type="entry name" value="TPR-like_helical_dom_sf"/>
</dbReference>
<keyword evidence="4" id="KW-0808">Transferase</keyword>
<dbReference type="PANTHER" id="PTHR44366">
    <property type="entry name" value="UDP-N-ACETYLGLUCOSAMINE--PEPTIDE N-ACETYLGLUCOSAMINYLTRANSFERASE 110 KDA SUBUNIT"/>
    <property type="match status" value="1"/>
</dbReference>
<keyword evidence="5" id="KW-1185">Reference proteome</keyword>
<dbReference type="Gene3D" id="3.40.50.150">
    <property type="entry name" value="Vaccinia Virus protein VP39"/>
    <property type="match status" value="1"/>
</dbReference>
<dbReference type="GO" id="GO:0006493">
    <property type="term" value="P:protein O-linked glycosylation"/>
    <property type="evidence" value="ECO:0007669"/>
    <property type="project" value="InterPro"/>
</dbReference>
<reference evidence="4 5" key="1">
    <citation type="submission" date="2017-05" db="EMBL/GenBank/DDBJ databases">
        <title>Thiocyanate degradation by Thiohalobacter thiocyanaticus FOKN1.</title>
        <authorList>
            <person name="Oshiki M."/>
            <person name="Fukushima T."/>
            <person name="Kawano S."/>
            <person name="Nakagawa J."/>
        </authorList>
    </citation>
    <scope>NUCLEOTIDE SEQUENCE [LARGE SCALE GENOMIC DNA]</scope>
    <source>
        <strain evidence="4 5">FOKN1</strain>
    </source>
</reference>
<dbReference type="InterPro" id="IPR019734">
    <property type="entry name" value="TPR_rpt"/>
</dbReference>
<dbReference type="InterPro" id="IPR041698">
    <property type="entry name" value="Methyltransf_25"/>
</dbReference>
<organism evidence="4 5">
    <name type="scientific">Thiohalobacter thiocyanaticus</name>
    <dbReference type="NCBI Taxonomy" id="585455"/>
    <lineage>
        <taxon>Bacteria</taxon>
        <taxon>Pseudomonadati</taxon>
        <taxon>Pseudomonadota</taxon>
        <taxon>Gammaproteobacteria</taxon>
        <taxon>Thiohalobacterales</taxon>
        <taxon>Thiohalobacteraceae</taxon>
        <taxon>Thiohalobacter</taxon>
    </lineage>
</organism>
<name>A0A1Z4VPN6_9GAMM</name>
<dbReference type="Pfam" id="PF13649">
    <property type="entry name" value="Methyltransf_25"/>
    <property type="match status" value="1"/>
</dbReference>
<feature type="repeat" description="TPR" evidence="1">
    <location>
        <begin position="295"/>
        <end position="328"/>
    </location>
</feature>
<dbReference type="GO" id="GO:0008168">
    <property type="term" value="F:methyltransferase activity"/>
    <property type="evidence" value="ECO:0007669"/>
    <property type="project" value="UniProtKB-KW"/>
</dbReference>
<dbReference type="SUPFAM" id="SSF48452">
    <property type="entry name" value="TPR-like"/>
    <property type="match status" value="2"/>
</dbReference>
<dbReference type="PROSITE" id="PS50005">
    <property type="entry name" value="TPR"/>
    <property type="match status" value="5"/>
</dbReference>
<evidence type="ECO:0000313" key="4">
    <source>
        <dbReference type="EMBL" id="BAZ93194.1"/>
    </source>
</evidence>
<feature type="repeat" description="TPR" evidence="1">
    <location>
        <begin position="194"/>
        <end position="227"/>
    </location>
</feature>
<feature type="repeat" description="TPR" evidence="1">
    <location>
        <begin position="58"/>
        <end position="91"/>
    </location>
</feature>
<dbReference type="InterPro" id="IPR037919">
    <property type="entry name" value="OGT"/>
</dbReference>
<dbReference type="Pfam" id="PF25063">
    <property type="entry name" value="ARM_TT21_C"/>
    <property type="match status" value="1"/>
</dbReference>
<evidence type="ECO:0000256" key="1">
    <source>
        <dbReference type="PROSITE-ProRule" id="PRU00339"/>
    </source>
</evidence>
<dbReference type="PANTHER" id="PTHR44366:SF1">
    <property type="entry name" value="UDP-N-ACETYLGLUCOSAMINE--PEPTIDE N-ACETYLGLUCOSAMINYLTRANSFERASE 110 KDA SUBUNIT"/>
    <property type="match status" value="1"/>
</dbReference>